<feature type="domain" description="NAD-dependent epimerase/dehydratase" evidence="2">
    <location>
        <begin position="17"/>
        <end position="255"/>
    </location>
</feature>
<organism evidence="3 4">
    <name type="scientific">Actinomadura bangladeshensis</name>
    <dbReference type="NCBI Taxonomy" id="453573"/>
    <lineage>
        <taxon>Bacteria</taxon>
        <taxon>Bacillati</taxon>
        <taxon>Actinomycetota</taxon>
        <taxon>Actinomycetes</taxon>
        <taxon>Streptosporangiales</taxon>
        <taxon>Thermomonosporaceae</taxon>
        <taxon>Actinomadura</taxon>
    </lineage>
</organism>
<comment type="caution">
    <text evidence="3">The sequence shown here is derived from an EMBL/GenBank/DDBJ whole genome shotgun (WGS) entry which is preliminary data.</text>
</comment>
<feature type="compositionally biased region" description="Basic and acidic residues" evidence="1">
    <location>
        <begin position="143"/>
        <end position="157"/>
    </location>
</feature>
<dbReference type="EMBL" id="JAAGLI010000570">
    <property type="protein sequence ID" value="NEA25209.1"/>
    <property type="molecule type" value="Genomic_DNA"/>
</dbReference>
<dbReference type="Proteomes" id="UP000475532">
    <property type="component" value="Unassembled WGS sequence"/>
</dbReference>
<sequence>MSGGSGPVTGSGDRPVVCVLGASGYLGSVLTALLADLPVRLRAVARRHSPVPESAEADVEVRTADLTDTACLGDAVSDADVVLHLAKHSGGWRDAERHPDGERVNVGVMHDLVEVLRRRPAAGAPPLVVFAATTSQVGLPPEHPMDGGEPDRPETAYDRQKLSAERLLKAATEEGVLRGVSLRLPTVFGQSRLSPVPDQGVVSLMVRRALAAEPLTMWHDGTVERDLVYVEDAAEAFVAALRRPDALAGRHWLVGTGRRDALGAVFRTVAESVAAHTGRPAVPVLSVPPRADAPIIDFLSVAIDPGPFRRASGWSARTRLRDAVDRTVAALLDKGEAPEREPSVRT</sequence>
<accession>A0A6L9QIA1</accession>
<dbReference type="Gene3D" id="3.40.50.720">
    <property type="entry name" value="NAD(P)-binding Rossmann-like Domain"/>
    <property type="match status" value="1"/>
</dbReference>
<dbReference type="SUPFAM" id="SSF51735">
    <property type="entry name" value="NAD(P)-binding Rossmann-fold domains"/>
    <property type="match status" value="1"/>
</dbReference>
<dbReference type="InterPro" id="IPR001509">
    <property type="entry name" value="Epimerase_deHydtase"/>
</dbReference>
<evidence type="ECO:0000259" key="2">
    <source>
        <dbReference type="Pfam" id="PF01370"/>
    </source>
</evidence>
<name>A0A6L9QIA1_9ACTN</name>
<dbReference type="InterPro" id="IPR036291">
    <property type="entry name" value="NAD(P)-bd_dom_sf"/>
</dbReference>
<evidence type="ECO:0000313" key="4">
    <source>
        <dbReference type="Proteomes" id="UP000475532"/>
    </source>
</evidence>
<dbReference type="AlphaFoldDB" id="A0A6L9QIA1"/>
<protein>
    <submittedName>
        <fullName evidence="3">NAD-dependent epimerase/dehydratase family protein</fullName>
    </submittedName>
</protein>
<dbReference type="PANTHER" id="PTHR43245">
    <property type="entry name" value="BIFUNCTIONAL POLYMYXIN RESISTANCE PROTEIN ARNA"/>
    <property type="match status" value="1"/>
</dbReference>
<evidence type="ECO:0000256" key="1">
    <source>
        <dbReference type="SAM" id="MobiDB-lite"/>
    </source>
</evidence>
<dbReference type="Pfam" id="PF01370">
    <property type="entry name" value="Epimerase"/>
    <property type="match status" value="1"/>
</dbReference>
<evidence type="ECO:0000313" key="3">
    <source>
        <dbReference type="EMBL" id="NEA25209.1"/>
    </source>
</evidence>
<feature type="region of interest" description="Disordered" evidence="1">
    <location>
        <begin position="138"/>
        <end position="157"/>
    </location>
</feature>
<proteinExistence type="predicted"/>
<dbReference type="InterPro" id="IPR050177">
    <property type="entry name" value="Lipid_A_modif_metabolic_enz"/>
</dbReference>
<gene>
    <name evidence="3" type="ORF">G3I70_22385</name>
</gene>
<reference evidence="3 4" key="1">
    <citation type="submission" date="2020-01" db="EMBL/GenBank/DDBJ databases">
        <title>Insect and environment-associated Actinomycetes.</title>
        <authorList>
            <person name="Currrie C."/>
            <person name="Chevrette M."/>
            <person name="Carlson C."/>
            <person name="Stubbendieck R."/>
            <person name="Wendt-Pienkowski E."/>
        </authorList>
    </citation>
    <scope>NUCLEOTIDE SEQUENCE [LARGE SCALE GENOMIC DNA]</scope>
    <source>
        <strain evidence="3 4">SID10258</strain>
    </source>
</reference>